<dbReference type="InterPro" id="IPR051783">
    <property type="entry name" value="NAD(P)-dependent_oxidoreduct"/>
</dbReference>
<organism evidence="2 3">
    <name type="scientific">Paracoccus marinaquae</name>
    <dbReference type="NCBI Taxonomy" id="2841926"/>
    <lineage>
        <taxon>Bacteria</taxon>
        <taxon>Pseudomonadati</taxon>
        <taxon>Pseudomonadota</taxon>
        <taxon>Alphaproteobacteria</taxon>
        <taxon>Rhodobacterales</taxon>
        <taxon>Paracoccaceae</taxon>
        <taxon>Paracoccus</taxon>
    </lineage>
</organism>
<dbReference type="EMBL" id="JAHKNG010000014">
    <property type="protein sequence ID" value="MBU3030461.1"/>
    <property type="molecule type" value="Genomic_DNA"/>
</dbReference>
<evidence type="ECO:0000259" key="1">
    <source>
        <dbReference type="Pfam" id="PF01370"/>
    </source>
</evidence>
<comment type="caution">
    <text evidence="2">The sequence shown here is derived from an EMBL/GenBank/DDBJ whole genome shotgun (WGS) entry which is preliminary data.</text>
</comment>
<dbReference type="Proteomes" id="UP001166191">
    <property type="component" value="Unassembled WGS sequence"/>
</dbReference>
<dbReference type="CDD" id="cd08946">
    <property type="entry name" value="SDR_e"/>
    <property type="match status" value="1"/>
</dbReference>
<dbReference type="PANTHER" id="PTHR48079:SF6">
    <property type="entry name" value="NAD(P)-BINDING DOMAIN-CONTAINING PROTEIN-RELATED"/>
    <property type="match status" value="1"/>
</dbReference>
<gene>
    <name evidence="2" type="ORF">KNW02_10050</name>
</gene>
<proteinExistence type="predicted"/>
<dbReference type="RefSeq" id="WP_216033137.1">
    <property type="nucleotide sequence ID" value="NZ_JAHKNG010000014.1"/>
</dbReference>
<dbReference type="PANTHER" id="PTHR48079">
    <property type="entry name" value="PROTEIN YEEZ"/>
    <property type="match status" value="1"/>
</dbReference>
<evidence type="ECO:0000313" key="3">
    <source>
        <dbReference type="Proteomes" id="UP001166191"/>
    </source>
</evidence>
<feature type="domain" description="NAD-dependent epimerase/dehydratase" evidence="1">
    <location>
        <begin position="3"/>
        <end position="200"/>
    </location>
</feature>
<evidence type="ECO:0000313" key="2">
    <source>
        <dbReference type="EMBL" id="MBU3030461.1"/>
    </source>
</evidence>
<name>A0ABS6AJQ9_9RHOB</name>
<reference evidence="2" key="1">
    <citation type="submission" date="2021-06" db="EMBL/GenBank/DDBJ databases">
        <title>Paracoccus bacterium XHP0099 sp. nov., isolated from the surface waters of the Yellow Sea.</title>
        <authorList>
            <person name="Xue H."/>
            <person name="Zhang D."/>
        </authorList>
    </citation>
    <scope>NUCLEOTIDE SEQUENCE</scope>
    <source>
        <strain evidence="2">XHP0099</strain>
    </source>
</reference>
<sequence>MRIALTGAGGIVGSLIAPALISAGHRITRLERNTGFHLGDTPDLAGHDALIHCAFAHSPGRYRGGEGDDPAAFRKANLDGSIRLFDAAASGGVPRILFLSSRAVHDGWPQGMLLTDDLPAKPANLYGEVKAGAEAHLAGLAAAGLRATAIRATGIYGPGRAHKWRDLFADHLAGKMAAPRVATELHGLDLANAVLRLLDHPAPPLLVNASDLILDRHDLLAAVSKLTGCATPLPERADAAALRLPGCTALARLGWRPGGMARLQATLPKLLDPGGHL</sequence>
<accession>A0ABS6AJQ9</accession>
<keyword evidence="3" id="KW-1185">Reference proteome</keyword>
<protein>
    <submittedName>
        <fullName evidence="2">NAD(P)-dependent oxidoreductase</fullName>
    </submittedName>
</protein>
<dbReference type="InterPro" id="IPR001509">
    <property type="entry name" value="Epimerase_deHydtase"/>
</dbReference>
<dbReference type="Pfam" id="PF01370">
    <property type="entry name" value="Epimerase"/>
    <property type="match status" value="1"/>
</dbReference>